<organism evidence="1 2">
    <name type="scientific">Pocillopora damicornis</name>
    <name type="common">Cauliflower coral</name>
    <name type="synonym">Millepora damicornis</name>
    <dbReference type="NCBI Taxonomy" id="46731"/>
    <lineage>
        <taxon>Eukaryota</taxon>
        <taxon>Metazoa</taxon>
        <taxon>Cnidaria</taxon>
        <taxon>Anthozoa</taxon>
        <taxon>Hexacorallia</taxon>
        <taxon>Scleractinia</taxon>
        <taxon>Astrocoeniina</taxon>
        <taxon>Pocilloporidae</taxon>
        <taxon>Pocillopora</taxon>
    </lineage>
</organism>
<dbReference type="Proteomes" id="UP000275408">
    <property type="component" value="Unassembled WGS sequence"/>
</dbReference>
<reference evidence="1 2" key="1">
    <citation type="journal article" date="2018" name="Sci. Rep.">
        <title>Comparative analysis of the Pocillopora damicornis genome highlights role of immune system in coral evolution.</title>
        <authorList>
            <person name="Cunning R."/>
            <person name="Bay R.A."/>
            <person name="Gillette P."/>
            <person name="Baker A.C."/>
            <person name="Traylor-Knowles N."/>
        </authorList>
    </citation>
    <scope>NUCLEOTIDE SEQUENCE [LARGE SCALE GENOMIC DNA]</scope>
    <source>
        <strain evidence="1">RSMAS</strain>
        <tissue evidence="1">Whole animal</tissue>
    </source>
</reference>
<dbReference type="AlphaFoldDB" id="A0A3M6TEY6"/>
<gene>
    <name evidence="1" type="ORF">pdam_00024206</name>
</gene>
<proteinExistence type="predicted"/>
<dbReference type="EMBL" id="RCHS01003748">
    <property type="protein sequence ID" value="RMX39933.1"/>
    <property type="molecule type" value="Genomic_DNA"/>
</dbReference>
<name>A0A3M6TEY6_POCDA</name>
<evidence type="ECO:0000313" key="2">
    <source>
        <dbReference type="Proteomes" id="UP000275408"/>
    </source>
</evidence>
<protein>
    <submittedName>
        <fullName evidence="1">Uncharacterized protein</fullName>
    </submittedName>
</protein>
<comment type="caution">
    <text evidence="1">The sequence shown here is derived from an EMBL/GenBank/DDBJ whole genome shotgun (WGS) entry which is preliminary data.</text>
</comment>
<keyword evidence="2" id="KW-1185">Reference proteome</keyword>
<evidence type="ECO:0000313" key="1">
    <source>
        <dbReference type="EMBL" id="RMX39933.1"/>
    </source>
</evidence>
<sequence>MVKVLVDNLIQGQLIVSPGKKKPTVQTAAKFAV</sequence>
<accession>A0A3M6TEY6</accession>